<comment type="similarity">
    <text evidence="9">Belongs to the TrpF family.</text>
</comment>
<dbReference type="PANTHER" id="PTHR42894:SF1">
    <property type="entry name" value="N-(5'-PHOSPHORIBOSYL)ANTHRANILATE ISOMERASE"/>
    <property type="match status" value="1"/>
</dbReference>
<keyword evidence="12" id="KW-1185">Reference proteome</keyword>
<dbReference type="GO" id="GO:0000162">
    <property type="term" value="P:L-tryptophan biosynthetic process"/>
    <property type="evidence" value="ECO:0007669"/>
    <property type="project" value="UniProtKB-UniRule"/>
</dbReference>
<dbReference type="UniPathway" id="UPA00035">
    <property type="reaction ID" value="UER00042"/>
</dbReference>
<dbReference type="InterPro" id="IPR001240">
    <property type="entry name" value="PRAI_dom"/>
</dbReference>
<dbReference type="PANTHER" id="PTHR42894">
    <property type="entry name" value="N-(5'-PHOSPHORIBOSYL)ANTHRANILATE ISOMERASE"/>
    <property type="match status" value="1"/>
</dbReference>
<accession>A0A7Y9PEE4</accession>
<evidence type="ECO:0000256" key="6">
    <source>
        <dbReference type="ARBA" id="ARBA00022822"/>
    </source>
</evidence>
<keyword evidence="8 9" id="KW-0413">Isomerase</keyword>
<protein>
    <recommendedName>
        <fullName evidence="4 9">N-(5'-phosphoribosyl)anthranilate isomerase</fullName>
        <shortName evidence="9">PRAI</shortName>
        <ecNumber evidence="3 9">5.3.1.24</ecNumber>
    </recommendedName>
</protein>
<dbReference type="HAMAP" id="MF_00135">
    <property type="entry name" value="PRAI"/>
    <property type="match status" value="1"/>
</dbReference>
<dbReference type="InterPro" id="IPR013785">
    <property type="entry name" value="Aldolase_TIM"/>
</dbReference>
<comment type="catalytic activity">
    <reaction evidence="1 9">
        <text>N-(5-phospho-beta-D-ribosyl)anthranilate = 1-(2-carboxyphenylamino)-1-deoxy-D-ribulose 5-phosphate</text>
        <dbReference type="Rhea" id="RHEA:21540"/>
        <dbReference type="ChEBI" id="CHEBI:18277"/>
        <dbReference type="ChEBI" id="CHEBI:58613"/>
        <dbReference type="EC" id="5.3.1.24"/>
    </reaction>
</comment>
<evidence type="ECO:0000256" key="8">
    <source>
        <dbReference type="ARBA" id="ARBA00023235"/>
    </source>
</evidence>
<dbReference type="EC" id="5.3.1.24" evidence="3 9"/>
<dbReference type="Proteomes" id="UP000589520">
    <property type="component" value="Unassembled WGS sequence"/>
</dbReference>
<dbReference type="SUPFAM" id="SSF51366">
    <property type="entry name" value="Ribulose-phoshate binding barrel"/>
    <property type="match status" value="1"/>
</dbReference>
<organism evidence="11 12">
    <name type="scientific">Granulicella arctica</name>
    <dbReference type="NCBI Taxonomy" id="940613"/>
    <lineage>
        <taxon>Bacteria</taxon>
        <taxon>Pseudomonadati</taxon>
        <taxon>Acidobacteriota</taxon>
        <taxon>Terriglobia</taxon>
        <taxon>Terriglobales</taxon>
        <taxon>Acidobacteriaceae</taxon>
        <taxon>Granulicella</taxon>
    </lineage>
</organism>
<evidence type="ECO:0000313" key="12">
    <source>
        <dbReference type="Proteomes" id="UP000589520"/>
    </source>
</evidence>
<keyword evidence="7 9" id="KW-0057">Aromatic amino acid biosynthesis</keyword>
<evidence type="ECO:0000259" key="10">
    <source>
        <dbReference type="Pfam" id="PF00697"/>
    </source>
</evidence>
<sequence>MWVKICANTNLEDALLAAKLGADAVGFVFAPSKRLVTPAEVARITPHLPEGLERVGVFPAWSAEKIAATVREAGLTGVQLHGGFDPELVRALDEVFEGRIKIIQTVHWVVTAGESSEAEVMKQLRLIAQMPVERVLVDSKVGEATGGTGVPFNWAAASGVFAADHGLKLILAGGLRPENVGEAIERLQPWGVDVASGVEASAGRKDLEKVARFIGRAKALRERPQPPGPDAGEAA</sequence>
<evidence type="ECO:0000256" key="5">
    <source>
        <dbReference type="ARBA" id="ARBA00022605"/>
    </source>
</evidence>
<evidence type="ECO:0000256" key="1">
    <source>
        <dbReference type="ARBA" id="ARBA00001164"/>
    </source>
</evidence>
<evidence type="ECO:0000256" key="9">
    <source>
        <dbReference type="HAMAP-Rule" id="MF_00135"/>
    </source>
</evidence>
<dbReference type="InterPro" id="IPR011060">
    <property type="entry name" value="RibuloseP-bd_barrel"/>
</dbReference>
<dbReference type="RefSeq" id="WP_179487741.1">
    <property type="nucleotide sequence ID" value="NZ_JACCCW010000001.1"/>
</dbReference>
<evidence type="ECO:0000256" key="4">
    <source>
        <dbReference type="ARBA" id="ARBA00022272"/>
    </source>
</evidence>
<name>A0A7Y9PEE4_9BACT</name>
<dbReference type="GO" id="GO:0004640">
    <property type="term" value="F:phosphoribosylanthranilate isomerase activity"/>
    <property type="evidence" value="ECO:0007669"/>
    <property type="project" value="UniProtKB-UniRule"/>
</dbReference>
<evidence type="ECO:0000256" key="3">
    <source>
        <dbReference type="ARBA" id="ARBA00012572"/>
    </source>
</evidence>
<reference evidence="11 12" key="1">
    <citation type="submission" date="2020-07" db="EMBL/GenBank/DDBJ databases">
        <title>Genomic Encyclopedia of Type Strains, Phase IV (KMG-V): Genome sequencing to study the core and pangenomes of soil and plant-associated prokaryotes.</title>
        <authorList>
            <person name="Whitman W."/>
        </authorList>
    </citation>
    <scope>NUCLEOTIDE SEQUENCE [LARGE SCALE GENOMIC DNA]</scope>
    <source>
        <strain evidence="11 12">X4EP2</strain>
    </source>
</reference>
<evidence type="ECO:0000256" key="2">
    <source>
        <dbReference type="ARBA" id="ARBA00004664"/>
    </source>
</evidence>
<dbReference type="EMBL" id="JACCCW010000001">
    <property type="protein sequence ID" value="NYF78382.1"/>
    <property type="molecule type" value="Genomic_DNA"/>
</dbReference>
<dbReference type="AlphaFoldDB" id="A0A7Y9PEE4"/>
<gene>
    <name evidence="9" type="primary">trpF</name>
    <name evidence="11" type="ORF">HDF17_000669</name>
</gene>
<proteinExistence type="inferred from homology"/>
<comment type="caution">
    <text evidence="11">The sequence shown here is derived from an EMBL/GenBank/DDBJ whole genome shotgun (WGS) entry which is preliminary data.</text>
</comment>
<keyword evidence="6 9" id="KW-0822">Tryptophan biosynthesis</keyword>
<dbReference type="Pfam" id="PF00697">
    <property type="entry name" value="PRAI"/>
    <property type="match status" value="1"/>
</dbReference>
<comment type="pathway">
    <text evidence="2 9">Amino-acid biosynthesis; L-tryptophan biosynthesis; L-tryptophan from chorismate: step 3/5.</text>
</comment>
<dbReference type="Gene3D" id="3.20.20.70">
    <property type="entry name" value="Aldolase class I"/>
    <property type="match status" value="1"/>
</dbReference>
<dbReference type="CDD" id="cd00405">
    <property type="entry name" value="PRAI"/>
    <property type="match status" value="1"/>
</dbReference>
<keyword evidence="5 9" id="KW-0028">Amino-acid biosynthesis</keyword>
<evidence type="ECO:0000313" key="11">
    <source>
        <dbReference type="EMBL" id="NYF78382.1"/>
    </source>
</evidence>
<feature type="domain" description="N-(5'phosphoribosyl) anthranilate isomerase (PRAI)" evidence="10">
    <location>
        <begin position="3"/>
        <end position="214"/>
    </location>
</feature>
<dbReference type="InterPro" id="IPR044643">
    <property type="entry name" value="TrpF_fam"/>
</dbReference>
<evidence type="ECO:0000256" key="7">
    <source>
        <dbReference type="ARBA" id="ARBA00023141"/>
    </source>
</evidence>